<dbReference type="Proteomes" id="UP001218188">
    <property type="component" value="Unassembled WGS sequence"/>
</dbReference>
<gene>
    <name evidence="2" type="ORF">C8F04DRAFT_1200787</name>
</gene>
<evidence type="ECO:0000313" key="2">
    <source>
        <dbReference type="EMBL" id="KAJ7017257.1"/>
    </source>
</evidence>
<keyword evidence="3" id="KW-1185">Reference proteome</keyword>
<feature type="compositionally biased region" description="Basic residues" evidence="1">
    <location>
        <begin position="135"/>
        <end position="146"/>
    </location>
</feature>
<name>A0AAD6WLS7_9AGAR</name>
<feature type="region of interest" description="Disordered" evidence="1">
    <location>
        <begin position="126"/>
        <end position="181"/>
    </location>
</feature>
<comment type="caution">
    <text evidence="2">The sequence shown here is derived from an EMBL/GenBank/DDBJ whole genome shotgun (WGS) entry which is preliminary data.</text>
</comment>
<accession>A0AAD6WLS7</accession>
<evidence type="ECO:0000313" key="3">
    <source>
        <dbReference type="Proteomes" id="UP001218188"/>
    </source>
</evidence>
<feature type="compositionally biased region" description="Acidic residues" evidence="1">
    <location>
        <begin position="151"/>
        <end position="179"/>
    </location>
</feature>
<proteinExistence type="predicted"/>
<organism evidence="2 3">
    <name type="scientific">Mycena alexandri</name>
    <dbReference type="NCBI Taxonomy" id="1745969"/>
    <lineage>
        <taxon>Eukaryota</taxon>
        <taxon>Fungi</taxon>
        <taxon>Dikarya</taxon>
        <taxon>Basidiomycota</taxon>
        <taxon>Agaricomycotina</taxon>
        <taxon>Agaricomycetes</taxon>
        <taxon>Agaricomycetidae</taxon>
        <taxon>Agaricales</taxon>
        <taxon>Marasmiineae</taxon>
        <taxon>Mycenaceae</taxon>
        <taxon>Mycena</taxon>
    </lineage>
</organism>
<dbReference type="AlphaFoldDB" id="A0AAD6WLS7"/>
<reference evidence="2" key="1">
    <citation type="submission" date="2023-03" db="EMBL/GenBank/DDBJ databases">
        <title>Massive genome expansion in bonnet fungi (Mycena s.s.) driven by repeated elements and novel gene families across ecological guilds.</title>
        <authorList>
            <consortium name="Lawrence Berkeley National Laboratory"/>
            <person name="Harder C.B."/>
            <person name="Miyauchi S."/>
            <person name="Viragh M."/>
            <person name="Kuo A."/>
            <person name="Thoen E."/>
            <person name="Andreopoulos B."/>
            <person name="Lu D."/>
            <person name="Skrede I."/>
            <person name="Drula E."/>
            <person name="Henrissat B."/>
            <person name="Morin E."/>
            <person name="Kohler A."/>
            <person name="Barry K."/>
            <person name="LaButti K."/>
            <person name="Morin E."/>
            <person name="Salamov A."/>
            <person name="Lipzen A."/>
            <person name="Mereny Z."/>
            <person name="Hegedus B."/>
            <person name="Baldrian P."/>
            <person name="Stursova M."/>
            <person name="Weitz H."/>
            <person name="Taylor A."/>
            <person name="Grigoriev I.V."/>
            <person name="Nagy L.G."/>
            <person name="Martin F."/>
            <person name="Kauserud H."/>
        </authorList>
    </citation>
    <scope>NUCLEOTIDE SEQUENCE</scope>
    <source>
        <strain evidence="2">CBHHK200</strain>
    </source>
</reference>
<evidence type="ECO:0000256" key="1">
    <source>
        <dbReference type="SAM" id="MobiDB-lite"/>
    </source>
</evidence>
<protein>
    <submittedName>
        <fullName evidence="2">Uncharacterized protein</fullName>
    </submittedName>
</protein>
<sequence length="369" mass="40349">MPTPPPVYPTTVAYSATTLTQPPVYPTALAYPASTLTHPPVYPTALAYPGSTLSHPPVHLAPVTYPSHHRYPPPVHLAPVAYPSHHCYPPPVHLAPVAYPSHHRYPPPVHLASSRTLRTTITHPPVHLAPVTYPSHHRYPSHHPRKLTLEGEQEPDLGEEPPDEVREEDQEDNDEEEGEKEVTEMVYQLMRLAVNGHIEQTLHEYVEVDPGHKDSGEEVLSGGGMMGGGQQGRRVTALRHKCAVVGSYYLWSALTSAPFGLLALPTDTTTSWGSEINIKAARGGMDCHLTNEARTLSADPAVPAVPNFNPDSINTDNITRGLMAQVQPWEMLVVGSNRPPEVFGKVVTHTSTVSGSSERGLYGFLRRSL</sequence>
<dbReference type="EMBL" id="JARJCM010000421">
    <property type="protein sequence ID" value="KAJ7017257.1"/>
    <property type="molecule type" value="Genomic_DNA"/>
</dbReference>